<dbReference type="RefSeq" id="WP_156063118.1">
    <property type="nucleotide sequence ID" value="NZ_CABWIH010000030.1"/>
</dbReference>
<reference evidence="3 4" key="1">
    <citation type="submission" date="2019-10" db="EMBL/GenBank/DDBJ databases">
        <authorList>
            <person name="Wolf R A."/>
        </authorList>
    </citation>
    <scope>NUCLEOTIDE SEQUENCE [LARGE SCALE GENOMIC DNA]</scope>
    <source>
        <strain evidence="3">Collinsella_aerofaciens_AK_138A</strain>
    </source>
</reference>
<dbReference type="Proteomes" id="UP000330807">
    <property type="component" value="Unassembled WGS sequence"/>
</dbReference>
<organism evidence="3 4">
    <name type="scientific">Collinsella aerofaciens</name>
    <dbReference type="NCBI Taxonomy" id="74426"/>
    <lineage>
        <taxon>Bacteria</taxon>
        <taxon>Bacillati</taxon>
        <taxon>Actinomycetota</taxon>
        <taxon>Coriobacteriia</taxon>
        <taxon>Coriobacteriales</taxon>
        <taxon>Coriobacteriaceae</taxon>
        <taxon>Collinsella</taxon>
    </lineage>
</organism>
<feature type="transmembrane region" description="Helical" evidence="1">
    <location>
        <begin position="183"/>
        <end position="205"/>
    </location>
</feature>
<dbReference type="CDD" id="cd03392">
    <property type="entry name" value="PAP2_like_2"/>
    <property type="match status" value="1"/>
</dbReference>
<evidence type="ECO:0000259" key="2">
    <source>
        <dbReference type="SMART" id="SM00014"/>
    </source>
</evidence>
<name>A0A5K1IUG8_9ACTN</name>
<evidence type="ECO:0000256" key="1">
    <source>
        <dbReference type="SAM" id="Phobius"/>
    </source>
</evidence>
<gene>
    <name evidence="3" type="ORF">LMKDKBCB_01423</name>
</gene>
<dbReference type="SMART" id="SM00014">
    <property type="entry name" value="acidPPc"/>
    <property type="match status" value="1"/>
</dbReference>
<feature type="transmembrane region" description="Helical" evidence="1">
    <location>
        <begin position="150"/>
        <end position="171"/>
    </location>
</feature>
<dbReference type="Pfam" id="PF01569">
    <property type="entry name" value="PAP2"/>
    <property type="match status" value="1"/>
</dbReference>
<proteinExistence type="predicted"/>
<sequence>MTIDMGDLALLILFVLCLAIFVYLLIKVLKGRAIRIDEVGYLLLVERLRSPALTAAMKAASSLASLPFVVGVLAAAMLWAPNWAHVVWAAFNVGAISAIDQLLKVLVRRPRPQGFRLVEAPGLSFPSGHSMAAMAFYGYGIWLVRCGVCGLPFGAAIEVALACVILAVGVSRVYLGVHYVSDVLGGFCLSFVWLILFVRLGPWILTV</sequence>
<keyword evidence="1" id="KW-0472">Membrane</keyword>
<feature type="domain" description="Phosphatidic acid phosphatase type 2/haloperoxidase" evidence="2">
    <location>
        <begin position="86"/>
        <end position="198"/>
    </location>
</feature>
<dbReference type="PANTHER" id="PTHR14969">
    <property type="entry name" value="SPHINGOSINE-1-PHOSPHATE PHOSPHOHYDROLASE"/>
    <property type="match status" value="1"/>
</dbReference>
<dbReference type="PANTHER" id="PTHR14969:SF13">
    <property type="entry name" value="AT30094P"/>
    <property type="match status" value="1"/>
</dbReference>
<dbReference type="InterPro" id="IPR036938">
    <property type="entry name" value="PAP2/HPO_sf"/>
</dbReference>
<accession>A0A5K1IUG8</accession>
<protein>
    <submittedName>
        <fullName evidence="3">PAP2 superfamily protein</fullName>
    </submittedName>
</protein>
<keyword evidence="1" id="KW-1133">Transmembrane helix</keyword>
<dbReference type="AlphaFoldDB" id="A0A5K1IUG8"/>
<keyword evidence="1" id="KW-0812">Transmembrane</keyword>
<feature type="transmembrane region" description="Helical" evidence="1">
    <location>
        <begin position="59"/>
        <end position="80"/>
    </location>
</feature>
<dbReference type="Gene3D" id="1.20.144.10">
    <property type="entry name" value="Phosphatidic acid phosphatase type 2/haloperoxidase"/>
    <property type="match status" value="1"/>
</dbReference>
<dbReference type="EMBL" id="CABWIH010000030">
    <property type="protein sequence ID" value="VWL92697.1"/>
    <property type="molecule type" value="Genomic_DNA"/>
</dbReference>
<evidence type="ECO:0000313" key="3">
    <source>
        <dbReference type="EMBL" id="VWL92697.1"/>
    </source>
</evidence>
<feature type="transmembrane region" description="Helical" evidence="1">
    <location>
        <begin position="6"/>
        <end position="26"/>
    </location>
</feature>
<evidence type="ECO:0000313" key="4">
    <source>
        <dbReference type="Proteomes" id="UP000330807"/>
    </source>
</evidence>
<dbReference type="SUPFAM" id="SSF48317">
    <property type="entry name" value="Acid phosphatase/Vanadium-dependent haloperoxidase"/>
    <property type="match status" value="1"/>
</dbReference>
<dbReference type="InterPro" id="IPR000326">
    <property type="entry name" value="PAP2/HPO"/>
</dbReference>
<feature type="transmembrane region" description="Helical" evidence="1">
    <location>
        <begin position="123"/>
        <end position="144"/>
    </location>
</feature>